<sequence length="65" mass="7030">MRLGTVKFYNPEEGMGTIIPSNGGRELSVFAHGVVDPIKTSNIVQFDIEFTPHGIEATKVIVLSA</sequence>
<evidence type="ECO:0000313" key="2">
    <source>
        <dbReference type="EMBL" id="SDF96260.1"/>
    </source>
</evidence>
<evidence type="ECO:0000259" key="1">
    <source>
        <dbReference type="PROSITE" id="PS51857"/>
    </source>
</evidence>
<dbReference type="AlphaFoldDB" id="A0A1G7QF82"/>
<dbReference type="SUPFAM" id="SSF50249">
    <property type="entry name" value="Nucleic acid-binding proteins"/>
    <property type="match status" value="1"/>
</dbReference>
<dbReference type="STRING" id="405671.SAMN05421827_102261"/>
<dbReference type="EMBL" id="FNCH01000002">
    <property type="protein sequence ID" value="SDF96260.1"/>
    <property type="molecule type" value="Genomic_DNA"/>
</dbReference>
<dbReference type="OrthoDB" id="771375at2"/>
<dbReference type="GO" id="GO:0003676">
    <property type="term" value="F:nucleic acid binding"/>
    <property type="evidence" value="ECO:0007669"/>
    <property type="project" value="InterPro"/>
</dbReference>
<proteinExistence type="predicted"/>
<feature type="domain" description="CSD" evidence="1">
    <location>
        <begin position="1"/>
        <end position="62"/>
    </location>
</feature>
<name>A0A1G7QF82_9SPHI</name>
<protein>
    <submittedName>
        <fullName evidence="2">Cold shock protein, CspA family</fullName>
    </submittedName>
</protein>
<gene>
    <name evidence="2" type="ORF">SAMN05421827_102261</name>
</gene>
<accession>A0A1G7QF82</accession>
<evidence type="ECO:0000313" key="3">
    <source>
        <dbReference type="Proteomes" id="UP000199643"/>
    </source>
</evidence>
<dbReference type="RefSeq" id="WP_143009027.1">
    <property type="nucleotide sequence ID" value="NZ_FNCH01000002.1"/>
</dbReference>
<dbReference type="InterPro" id="IPR002059">
    <property type="entry name" value="CSP_DNA-bd"/>
</dbReference>
<dbReference type="InterPro" id="IPR012340">
    <property type="entry name" value="NA-bd_OB-fold"/>
</dbReference>
<keyword evidence="3" id="KW-1185">Reference proteome</keyword>
<reference evidence="3" key="1">
    <citation type="submission" date="2016-10" db="EMBL/GenBank/DDBJ databases">
        <authorList>
            <person name="Varghese N."/>
            <person name="Submissions S."/>
        </authorList>
    </citation>
    <scope>NUCLEOTIDE SEQUENCE [LARGE SCALE GENOMIC DNA]</scope>
    <source>
        <strain evidence="3">DSM 17933</strain>
    </source>
</reference>
<dbReference type="Gene3D" id="2.40.50.140">
    <property type="entry name" value="Nucleic acid-binding proteins"/>
    <property type="match status" value="1"/>
</dbReference>
<dbReference type="PROSITE" id="PS51857">
    <property type="entry name" value="CSD_2"/>
    <property type="match status" value="1"/>
</dbReference>
<organism evidence="2 3">
    <name type="scientific">Pedobacter terrae</name>
    <dbReference type="NCBI Taxonomy" id="405671"/>
    <lineage>
        <taxon>Bacteria</taxon>
        <taxon>Pseudomonadati</taxon>
        <taxon>Bacteroidota</taxon>
        <taxon>Sphingobacteriia</taxon>
        <taxon>Sphingobacteriales</taxon>
        <taxon>Sphingobacteriaceae</taxon>
        <taxon>Pedobacter</taxon>
    </lineage>
</organism>
<dbReference type="Proteomes" id="UP000199643">
    <property type="component" value="Unassembled WGS sequence"/>
</dbReference>